<evidence type="ECO:0000313" key="12">
    <source>
        <dbReference type="Proteomes" id="UP000306584"/>
    </source>
</evidence>
<sequence length="550" mass="61854">MAEMNDCYTIHDVLIVGAGPCSLAVTARLCEETPSAIFTDEEHRRYHWIKRHGDRASIKNKRTGQTKQPKKLQACRNYSTLVLDGTGNQWMERWNQLFRTFEISHLRSPMFFHPDPLDRDGLLSYTYEQGRDRELVEIPECVGKEISKHKKKKRLSCRTQRARPTVTIDERDRKDYFTPSRSLFQDYCRCLVDRYGLRKDLIQQEKVQDIDFGFVPGVSETQRIFTTRSDKGVHYARSVVLAVGPGNAPAIPAGLGTADQGCCHAMQIEMFPDPSVKAKLREKKDVNIVVVGGGLTSAQLTMMAINHGAKKVFHLVRGRLRVKPFDVDLNWMGKFRNFEEASFWSADTDEGETANASERKLELANQPLPERLEQIKQARGGGSITPRYHKLLKQHISAGKVSLHTQTTITSSSFTDGSWTLETNPPIDLPSIDYIYFATGIASDFKSLPFLQTINQKFPIESHGGLPSLTDDLMWRDDVPLFVTGRLAALRLGPGAGNLAGARSGAERIAWAIEDVIPKERHRGDEDDLTYNFKTGAGGQYCSLDCEACI</sequence>
<evidence type="ECO:0000256" key="1">
    <source>
        <dbReference type="ARBA" id="ARBA00001974"/>
    </source>
</evidence>
<dbReference type="AlphaFoldDB" id="A0A4S9LWK8"/>
<name>A0A4S9LWK8_AURPU</name>
<comment type="cofactor">
    <cofactor evidence="1">
        <name>FAD</name>
        <dbReference type="ChEBI" id="CHEBI:57692"/>
    </cofactor>
</comment>
<dbReference type="SUPFAM" id="SSF51905">
    <property type="entry name" value="FAD/NAD(P)-binding domain"/>
    <property type="match status" value="1"/>
</dbReference>
<proteinExistence type="inferred from homology"/>
<evidence type="ECO:0000256" key="5">
    <source>
        <dbReference type="ARBA" id="ARBA00022630"/>
    </source>
</evidence>
<keyword evidence="5" id="KW-0285">Flavoprotein</keyword>
<organism evidence="11 12">
    <name type="scientific">Aureobasidium pullulans</name>
    <name type="common">Black yeast</name>
    <name type="synonym">Pullularia pullulans</name>
    <dbReference type="NCBI Taxonomy" id="5580"/>
    <lineage>
        <taxon>Eukaryota</taxon>
        <taxon>Fungi</taxon>
        <taxon>Dikarya</taxon>
        <taxon>Ascomycota</taxon>
        <taxon>Pezizomycotina</taxon>
        <taxon>Dothideomycetes</taxon>
        <taxon>Dothideomycetidae</taxon>
        <taxon>Dothideales</taxon>
        <taxon>Saccotheciaceae</taxon>
        <taxon>Aureobasidium</taxon>
    </lineage>
</organism>
<evidence type="ECO:0000256" key="2">
    <source>
        <dbReference type="ARBA" id="ARBA00004924"/>
    </source>
</evidence>
<dbReference type="InterPro" id="IPR025700">
    <property type="entry name" value="Lys/Orn_oxygenase"/>
</dbReference>
<dbReference type="InterPro" id="IPR036188">
    <property type="entry name" value="FAD/NAD-bd_sf"/>
</dbReference>
<dbReference type="EC" id="1.14.13.196" evidence="4"/>
<dbReference type="PANTHER" id="PTHR38663">
    <property type="match status" value="1"/>
</dbReference>
<evidence type="ECO:0000256" key="8">
    <source>
        <dbReference type="ARBA" id="ARBA00023002"/>
    </source>
</evidence>
<evidence type="ECO:0000313" key="11">
    <source>
        <dbReference type="EMBL" id="THY34298.1"/>
    </source>
</evidence>
<evidence type="ECO:0000256" key="3">
    <source>
        <dbReference type="ARBA" id="ARBA00007588"/>
    </source>
</evidence>
<comment type="catalytic activity">
    <reaction evidence="9">
        <text>L-ornithine + NADPH + O2 = N(5)-hydroxy-L-ornithine + NADP(+) + H2O</text>
        <dbReference type="Rhea" id="RHEA:41508"/>
        <dbReference type="ChEBI" id="CHEBI:15377"/>
        <dbReference type="ChEBI" id="CHEBI:15379"/>
        <dbReference type="ChEBI" id="CHEBI:46911"/>
        <dbReference type="ChEBI" id="CHEBI:57783"/>
        <dbReference type="ChEBI" id="CHEBI:58349"/>
        <dbReference type="ChEBI" id="CHEBI:78275"/>
        <dbReference type="EC" id="1.14.13.196"/>
    </reaction>
</comment>
<protein>
    <recommendedName>
        <fullName evidence="4">L-ornithine N(5)-monooxygenase [NAD(P)H]</fullName>
        <ecNumber evidence="4">1.14.13.196</ecNumber>
    </recommendedName>
</protein>
<evidence type="ECO:0000256" key="7">
    <source>
        <dbReference type="ARBA" id="ARBA00022857"/>
    </source>
</evidence>
<comment type="pathway">
    <text evidence="2">Siderophore biosynthesis.</text>
</comment>
<accession>A0A4S9LWK8</accession>
<keyword evidence="7" id="KW-0521">NADP</keyword>
<keyword evidence="6" id="KW-0274">FAD</keyword>
<comment type="caution">
    <text evidence="11">The sequence shown here is derived from an EMBL/GenBank/DDBJ whole genome shotgun (WGS) entry which is preliminary data.</text>
</comment>
<keyword evidence="8" id="KW-0560">Oxidoreductase</keyword>
<evidence type="ECO:0000256" key="6">
    <source>
        <dbReference type="ARBA" id="ARBA00022827"/>
    </source>
</evidence>
<comment type="catalytic activity">
    <reaction evidence="10">
        <text>L-ornithine + NADH + O2 = N(5)-hydroxy-L-ornithine + NAD(+) + H2O</text>
        <dbReference type="Rhea" id="RHEA:41512"/>
        <dbReference type="ChEBI" id="CHEBI:15377"/>
        <dbReference type="ChEBI" id="CHEBI:15379"/>
        <dbReference type="ChEBI" id="CHEBI:46911"/>
        <dbReference type="ChEBI" id="CHEBI:57540"/>
        <dbReference type="ChEBI" id="CHEBI:57945"/>
        <dbReference type="ChEBI" id="CHEBI:78275"/>
        <dbReference type="EC" id="1.14.13.196"/>
    </reaction>
</comment>
<dbReference type="PANTHER" id="PTHR38663:SF1">
    <property type="entry name" value="L-ORNITHINE N(5)-MONOOXYGENASE"/>
    <property type="match status" value="1"/>
</dbReference>
<evidence type="ECO:0000256" key="4">
    <source>
        <dbReference type="ARBA" id="ARBA00012881"/>
    </source>
</evidence>
<dbReference type="Proteomes" id="UP000306584">
    <property type="component" value="Unassembled WGS sequence"/>
</dbReference>
<dbReference type="EMBL" id="QZBD01000042">
    <property type="protein sequence ID" value="THY34298.1"/>
    <property type="molecule type" value="Genomic_DNA"/>
</dbReference>
<dbReference type="Gene3D" id="3.50.50.60">
    <property type="entry name" value="FAD/NAD(P)-binding domain"/>
    <property type="match status" value="1"/>
</dbReference>
<gene>
    <name evidence="11" type="ORF">D6D01_02029</name>
</gene>
<evidence type="ECO:0000256" key="10">
    <source>
        <dbReference type="ARBA" id="ARBA00049248"/>
    </source>
</evidence>
<reference evidence="11 12" key="1">
    <citation type="submission" date="2018-10" db="EMBL/GenBank/DDBJ databases">
        <title>Fifty Aureobasidium pullulans genomes reveal a recombining polyextremotolerant generalist.</title>
        <authorList>
            <person name="Gostincar C."/>
            <person name="Turk M."/>
            <person name="Zajc J."/>
            <person name="Gunde-Cimerman N."/>
        </authorList>
    </citation>
    <scope>NUCLEOTIDE SEQUENCE [LARGE SCALE GENOMIC DNA]</scope>
    <source>
        <strain evidence="11 12">EXF-6604</strain>
    </source>
</reference>
<dbReference type="GO" id="GO:0016491">
    <property type="term" value="F:oxidoreductase activity"/>
    <property type="evidence" value="ECO:0007669"/>
    <property type="project" value="UniProtKB-KW"/>
</dbReference>
<evidence type="ECO:0000256" key="9">
    <source>
        <dbReference type="ARBA" id="ARBA00047598"/>
    </source>
</evidence>
<comment type="similarity">
    <text evidence="3">Belongs to the lysine N(6)-hydroxylase/L-ornithine N(5)-oxygenase family.</text>
</comment>
<dbReference type="Pfam" id="PF13434">
    <property type="entry name" value="Lys_Orn_oxgnase"/>
    <property type="match status" value="1"/>
</dbReference>